<dbReference type="InterPro" id="IPR017853">
    <property type="entry name" value="GH"/>
</dbReference>
<dbReference type="InterPro" id="IPR001579">
    <property type="entry name" value="Glyco_hydro_18_chit_AS"/>
</dbReference>
<dbReference type="EC" id="3.2.1.14" evidence="3"/>
<evidence type="ECO:0000256" key="1">
    <source>
        <dbReference type="ARBA" id="ARBA00000822"/>
    </source>
</evidence>
<dbReference type="PROSITE" id="PS51910">
    <property type="entry name" value="GH18_2"/>
    <property type="match status" value="1"/>
</dbReference>
<evidence type="ECO:0000256" key="4">
    <source>
        <dbReference type="ARBA" id="ARBA00022525"/>
    </source>
</evidence>
<evidence type="ECO:0000256" key="6">
    <source>
        <dbReference type="ARBA" id="ARBA00022801"/>
    </source>
</evidence>
<keyword evidence="10" id="KW-0624">Polysaccharide degradation</keyword>
<evidence type="ECO:0000256" key="2">
    <source>
        <dbReference type="ARBA" id="ARBA00004613"/>
    </source>
</evidence>
<evidence type="ECO:0000256" key="11">
    <source>
        <dbReference type="RuleBase" id="RU000489"/>
    </source>
</evidence>
<evidence type="ECO:0000256" key="9">
    <source>
        <dbReference type="ARBA" id="ARBA00023295"/>
    </source>
</evidence>
<evidence type="ECO:0000256" key="8">
    <source>
        <dbReference type="ARBA" id="ARBA00023277"/>
    </source>
</evidence>
<evidence type="ECO:0000313" key="14">
    <source>
        <dbReference type="EMBL" id="CAK7237485.1"/>
    </source>
</evidence>
<gene>
    <name evidence="14" type="primary">CHT2_5</name>
    <name evidence="14" type="ORF">SBRCBS47491_009992</name>
</gene>
<comment type="catalytic activity">
    <reaction evidence="1">
        <text>Random endo-hydrolysis of N-acetyl-beta-D-glucosaminide (1-&gt;4)-beta-linkages in chitin and chitodextrins.</text>
        <dbReference type="EC" id="3.2.1.14"/>
    </reaction>
</comment>
<evidence type="ECO:0000256" key="10">
    <source>
        <dbReference type="ARBA" id="ARBA00023326"/>
    </source>
</evidence>
<keyword evidence="8" id="KW-0119">Carbohydrate metabolism</keyword>
<feature type="domain" description="GH18" evidence="13">
    <location>
        <begin position="1"/>
        <end position="190"/>
    </location>
</feature>
<dbReference type="PANTHER" id="PTHR45708">
    <property type="entry name" value="ENDOCHITINASE"/>
    <property type="match status" value="1"/>
</dbReference>
<dbReference type="Gene3D" id="3.20.20.80">
    <property type="entry name" value="Glycosidases"/>
    <property type="match status" value="1"/>
</dbReference>
<comment type="subcellular location">
    <subcellularLocation>
        <location evidence="2">Secreted</location>
    </subcellularLocation>
</comment>
<evidence type="ECO:0000259" key="13">
    <source>
        <dbReference type="PROSITE" id="PS51910"/>
    </source>
</evidence>
<dbReference type="Pfam" id="PF00704">
    <property type="entry name" value="Glyco_hydro_18"/>
    <property type="match status" value="1"/>
</dbReference>
<sequence>MFGPPQASSGVERPFGNAVVDGFDLDFESTVANAVPFASQLRAHMDSATAAGDKPFYLSAAPQCPYPDAADGDMLAGAVFFDFVMVQFYNNPPCGLSSSQAGSATQSSFAAWDTWARTVSRNSQVRVLLGMPGGETAAGSGYVAGSVLGSILDAVRQFPSFGGVMVWDMSQAYANPGFLSQVVSNLTPAKLPTANSTRTNSTTAYNATTNYNRGYQQHRESAPLATETITLP</sequence>
<keyword evidence="9 11" id="KW-0326">Glycosidase</keyword>
<keyword evidence="15" id="KW-1185">Reference proteome</keyword>
<evidence type="ECO:0000256" key="3">
    <source>
        <dbReference type="ARBA" id="ARBA00012729"/>
    </source>
</evidence>
<name>A0ABP0D2Z1_9PEZI</name>
<dbReference type="InterPro" id="IPR001223">
    <property type="entry name" value="Glyco_hydro18_cat"/>
</dbReference>
<comment type="similarity">
    <text evidence="12">Belongs to the glycosyl hydrolase 18 family.</text>
</comment>
<dbReference type="Proteomes" id="UP001642406">
    <property type="component" value="Unassembled WGS sequence"/>
</dbReference>
<evidence type="ECO:0000313" key="15">
    <source>
        <dbReference type="Proteomes" id="UP001642406"/>
    </source>
</evidence>
<dbReference type="PROSITE" id="PS01095">
    <property type="entry name" value="GH18_1"/>
    <property type="match status" value="1"/>
</dbReference>
<dbReference type="InterPro" id="IPR050542">
    <property type="entry name" value="Glycosyl_Hydrlase18_Chitinase"/>
</dbReference>
<dbReference type="PANTHER" id="PTHR45708:SF49">
    <property type="entry name" value="ENDOCHITINASE"/>
    <property type="match status" value="1"/>
</dbReference>
<accession>A0ABP0D2Z1</accession>
<comment type="caution">
    <text evidence="14">The sequence shown here is derived from an EMBL/GenBank/DDBJ whole genome shotgun (WGS) entry which is preliminary data.</text>
</comment>
<dbReference type="EMBL" id="CAWUHC010000188">
    <property type="protein sequence ID" value="CAK7237485.1"/>
    <property type="molecule type" value="Genomic_DNA"/>
</dbReference>
<evidence type="ECO:0000256" key="7">
    <source>
        <dbReference type="ARBA" id="ARBA00023024"/>
    </source>
</evidence>
<keyword evidence="4" id="KW-0964">Secreted</keyword>
<reference evidence="14 15" key="1">
    <citation type="submission" date="2024-01" db="EMBL/GenBank/DDBJ databases">
        <authorList>
            <person name="Allen C."/>
            <person name="Tagirdzhanova G."/>
        </authorList>
    </citation>
    <scope>NUCLEOTIDE SEQUENCE [LARGE SCALE GENOMIC DNA]</scope>
</reference>
<keyword evidence="5" id="KW-0147">Chitin-binding</keyword>
<evidence type="ECO:0000256" key="12">
    <source>
        <dbReference type="RuleBase" id="RU004453"/>
    </source>
</evidence>
<keyword evidence="7" id="KW-0146">Chitin degradation</keyword>
<dbReference type="GO" id="GO:0008843">
    <property type="term" value="F:endochitinase activity"/>
    <property type="evidence" value="ECO:0007669"/>
    <property type="project" value="UniProtKB-EC"/>
</dbReference>
<proteinExistence type="inferred from homology"/>
<evidence type="ECO:0000256" key="5">
    <source>
        <dbReference type="ARBA" id="ARBA00022669"/>
    </source>
</evidence>
<protein>
    <recommendedName>
        <fullName evidence="3">chitinase</fullName>
        <ecNumber evidence="3">3.2.1.14</ecNumber>
    </recommendedName>
</protein>
<organism evidence="14 15">
    <name type="scientific">Sporothrix bragantina</name>
    <dbReference type="NCBI Taxonomy" id="671064"/>
    <lineage>
        <taxon>Eukaryota</taxon>
        <taxon>Fungi</taxon>
        <taxon>Dikarya</taxon>
        <taxon>Ascomycota</taxon>
        <taxon>Pezizomycotina</taxon>
        <taxon>Sordariomycetes</taxon>
        <taxon>Sordariomycetidae</taxon>
        <taxon>Ophiostomatales</taxon>
        <taxon>Ophiostomataceae</taxon>
        <taxon>Sporothrix</taxon>
    </lineage>
</organism>
<keyword evidence="6 11" id="KW-0378">Hydrolase</keyword>
<dbReference type="SUPFAM" id="SSF51445">
    <property type="entry name" value="(Trans)glycosidases"/>
    <property type="match status" value="1"/>
</dbReference>